<accession>A0AAU7W2Z1</accession>
<dbReference type="EMBL" id="CP158357">
    <property type="protein sequence ID" value="XBX79833.1"/>
    <property type="molecule type" value="Genomic_DNA"/>
</dbReference>
<name>A0AAU7W2Z1_9MICO</name>
<dbReference type="AlphaFoldDB" id="A0AAU7W2Z1"/>
<evidence type="ECO:0000313" key="1">
    <source>
        <dbReference type="EMBL" id="XBX79833.1"/>
    </source>
</evidence>
<dbReference type="RefSeq" id="WP_350352755.1">
    <property type="nucleotide sequence ID" value="NZ_CP158357.1"/>
</dbReference>
<reference evidence="1" key="1">
    <citation type="submission" date="2024-06" db="EMBL/GenBank/DDBJ databases">
        <title>Draft genome sequence of Microbacterium sp. strain A8/3-1, isolated from Oxytropis tragacanthoides Fisch. ex DC. Root nodules in the Altai region of Russia.</title>
        <authorList>
            <person name="Sazanova A."/>
            <person name="Guro P."/>
            <person name="Kuznetsova I."/>
            <person name="Belimov A."/>
            <person name="Safronova V."/>
        </authorList>
    </citation>
    <scope>NUCLEOTIDE SEQUENCE</scope>
    <source>
        <strain evidence="1">A8/3-1</strain>
    </source>
</reference>
<protein>
    <submittedName>
        <fullName evidence="1">Uncharacterized protein</fullName>
    </submittedName>
</protein>
<gene>
    <name evidence="1" type="ORF">ABS642_07030</name>
</gene>
<organism evidence="1">
    <name type="scientific">Microbacterium sp. A8/3-1</name>
    <dbReference type="NCBI Taxonomy" id="3160749"/>
    <lineage>
        <taxon>Bacteria</taxon>
        <taxon>Bacillati</taxon>
        <taxon>Actinomycetota</taxon>
        <taxon>Actinomycetes</taxon>
        <taxon>Micrococcales</taxon>
        <taxon>Microbacteriaceae</taxon>
        <taxon>Microbacterium</taxon>
    </lineage>
</organism>
<sequence length="137" mass="15479">MTAPSFAEQSAWMQAMRPETARIEFVFNNGDARHPLLELLAHLDSVRTVGVGPDNWHYRRGRPTAVKRSYAYDRDIVRAIESLGCFFPEAASDKQWTELGDVDVMFLDKRGKTLGVTVTHEGMLIAPADEDRLTRQS</sequence>
<proteinExistence type="predicted"/>